<evidence type="ECO:0000313" key="4">
    <source>
        <dbReference type="Proteomes" id="UP000664534"/>
    </source>
</evidence>
<evidence type="ECO:0000256" key="1">
    <source>
        <dbReference type="SAM" id="MobiDB-lite"/>
    </source>
</evidence>
<sequence length="432" mass="49248">MSPSIFKVQEHTIPSQYVREYPGATLENQEDDLFLHVKQYTPADQSHSQAGAITIIGAHANGFPKELYEPLWDDLSRILRKQGQAIKGIWIADVAQQGMSGVLNEDKLGNDPSWNDHARDLLHMVNHFRKEMSRPLVGIGHSMGGNHLVNLAYLHPRLLASLVLIDPVIQNAFIEPLNKSRWWETQASTFRRDYWPSRVEAASSVRKSKFYQSWDPRVLELWIRYGLRSLPTAIYPHEQDGCDRSENHDDPVTLTTTKHQEVFTFLRPSFDGLDANGKSVVNRRTHPDLDLRAAERYPFYRPEPAAVFNDLPRLRPSTLYIFGGQSDLSAPDLRKQKMERTGTGVGGSGGAHAERVKEVVFQDVGHLIPMEAVARCAAAAGEWLANDLKRWRGEEAEFKREWEAKDRRAKYTVSEEWKQHIGGDPRRNSEKL</sequence>
<gene>
    <name evidence="3" type="ORF">IMSHALPRED_008528</name>
</gene>
<dbReference type="SUPFAM" id="SSF53474">
    <property type="entry name" value="alpha/beta-Hydrolases"/>
    <property type="match status" value="1"/>
</dbReference>
<dbReference type="AlphaFoldDB" id="A0A8H3ETJ4"/>
<feature type="domain" description="AB hydrolase-1" evidence="2">
    <location>
        <begin position="59"/>
        <end position="379"/>
    </location>
</feature>
<dbReference type="Proteomes" id="UP000664534">
    <property type="component" value="Unassembled WGS sequence"/>
</dbReference>
<evidence type="ECO:0000259" key="2">
    <source>
        <dbReference type="Pfam" id="PF12697"/>
    </source>
</evidence>
<feature type="region of interest" description="Disordered" evidence="1">
    <location>
        <begin position="413"/>
        <end position="432"/>
    </location>
</feature>
<dbReference type="Pfam" id="PF12697">
    <property type="entry name" value="Abhydrolase_6"/>
    <property type="match status" value="1"/>
</dbReference>
<dbReference type="OrthoDB" id="94039at2759"/>
<dbReference type="EMBL" id="CAJPDT010000006">
    <property type="protein sequence ID" value="CAF9910007.1"/>
    <property type="molecule type" value="Genomic_DNA"/>
</dbReference>
<proteinExistence type="predicted"/>
<name>A0A8H3ETJ4_9LECA</name>
<dbReference type="InterPro" id="IPR000073">
    <property type="entry name" value="AB_hydrolase_1"/>
</dbReference>
<dbReference type="InterPro" id="IPR029058">
    <property type="entry name" value="AB_hydrolase_fold"/>
</dbReference>
<keyword evidence="4" id="KW-1185">Reference proteome</keyword>
<evidence type="ECO:0000313" key="3">
    <source>
        <dbReference type="EMBL" id="CAF9910007.1"/>
    </source>
</evidence>
<dbReference type="Gene3D" id="3.40.50.1820">
    <property type="entry name" value="alpha/beta hydrolase"/>
    <property type="match status" value="1"/>
</dbReference>
<reference evidence="3" key="1">
    <citation type="submission" date="2021-03" db="EMBL/GenBank/DDBJ databases">
        <authorList>
            <person name="Tagirdzhanova G."/>
        </authorList>
    </citation>
    <scope>NUCLEOTIDE SEQUENCE</scope>
</reference>
<accession>A0A8H3ETJ4</accession>
<protein>
    <recommendedName>
        <fullName evidence="2">AB hydrolase-1 domain-containing protein</fullName>
    </recommendedName>
</protein>
<comment type="caution">
    <text evidence="3">The sequence shown here is derived from an EMBL/GenBank/DDBJ whole genome shotgun (WGS) entry which is preliminary data.</text>
</comment>
<organism evidence="3 4">
    <name type="scientific">Imshaugia aleurites</name>
    <dbReference type="NCBI Taxonomy" id="172621"/>
    <lineage>
        <taxon>Eukaryota</taxon>
        <taxon>Fungi</taxon>
        <taxon>Dikarya</taxon>
        <taxon>Ascomycota</taxon>
        <taxon>Pezizomycotina</taxon>
        <taxon>Lecanoromycetes</taxon>
        <taxon>OSLEUM clade</taxon>
        <taxon>Lecanoromycetidae</taxon>
        <taxon>Lecanorales</taxon>
        <taxon>Lecanorineae</taxon>
        <taxon>Parmeliaceae</taxon>
        <taxon>Imshaugia</taxon>
    </lineage>
</organism>